<dbReference type="AlphaFoldDB" id="A0AAD4GSG6"/>
<feature type="region of interest" description="Disordered" evidence="1">
    <location>
        <begin position="593"/>
        <end position="704"/>
    </location>
</feature>
<feature type="region of interest" description="Disordered" evidence="1">
    <location>
        <begin position="214"/>
        <end position="235"/>
    </location>
</feature>
<comment type="caution">
    <text evidence="2">The sequence shown here is derived from an EMBL/GenBank/DDBJ whole genome shotgun (WGS) entry which is preliminary data.</text>
</comment>
<evidence type="ECO:0000256" key="1">
    <source>
        <dbReference type="SAM" id="MobiDB-lite"/>
    </source>
</evidence>
<evidence type="ECO:0000313" key="2">
    <source>
        <dbReference type="EMBL" id="KAF9886378.1"/>
    </source>
</evidence>
<feature type="region of interest" description="Disordered" evidence="1">
    <location>
        <begin position="494"/>
        <end position="550"/>
    </location>
</feature>
<protein>
    <submittedName>
        <fullName evidence="2">Uncharacterized protein</fullName>
    </submittedName>
</protein>
<keyword evidence="3" id="KW-1185">Reference proteome</keyword>
<dbReference type="Proteomes" id="UP001194746">
    <property type="component" value="Unassembled WGS sequence"/>
</dbReference>
<proteinExistence type="predicted"/>
<organism evidence="2 3">
    <name type="scientific">Aspergillus nanangensis</name>
    <dbReference type="NCBI Taxonomy" id="2582783"/>
    <lineage>
        <taxon>Eukaryota</taxon>
        <taxon>Fungi</taxon>
        <taxon>Dikarya</taxon>
        <taxon>Ascomycota</taxon>
        <taxon>Pezizomycotina</taxon>
        <taxon>Eurotiomycetes</taxon>
        <taxon>Eurotiomycetidae</taxon>
        <taxon>Eurotiales</taxon>
        <taxon>Aspergillaceae</taxon>
        <taxon>Aspergillus</taxon>
        <taxon>Aspergillus subgen. Circumdati</taxon>
    </lineage>
</organism>
<dbReference type="EMBL" id="VCAU01000078">
    <property type="protein sequence ID" value="KAF9886378.1"/>
    <property type="molecule type" value="Genomic_DNA"/>
</dbReference>
<sequence>MSKYDLPTLLALSQNAHIDLDKFSNQAVDNHLLRQHRLGTGILSERRAHRLRKASSFSHETENTSSLEPQLSYPYRSPQGSAHPTLTQTNSGFARFLKDHTSPKHQRVTAGGRIVPMEPQTLVPKMKLFSLPQKQAGYGDDQSITFSLGERESKPEGSHAQPVGINSIPSCAPPGILSGLARLSLMQGTIDQAHRLNMTPIIPTTAVNPGPFLQQPSSPFVGSPGAPVQHEQHPSSPFLPVPSNLSAYNLEPEALAYHPNPYSFLHSQNLYAAGPAPLLRQPATPVTPTLSTYESMSTKVVPASNDLSSGLDPQPYAVPQWHPYAGGQTQASIQPSIPQAPVKEVPYRTRLGEARKQHDNLSAQLSRIDRHMALHTWNIDPQSKQLLVEQRKSLVRELDAVRLYIEQLELLATFPNTCLPSYQNGVLHEASTPRDNVHGLGNLAGNHFVPASAVSNSVNIGQAQPPYSGSNPPARCFPASNPSNLKHLWQSTETSGFRGASGEENVSAGHHSLKWPRPEQPEVMNGTTERLAPGGTTAEEVNNDDRNWVTPIRSSRSDLRGLYHRISEATKQDDQNEMSQLLRELSIATSDLVQRKQKSVQSGSEETTPKIPQSRQAYHNQTASDHVMEHASSIKQARRPWVSEIGVGGHSNSQRNPMFEPERGNEDDISTSYVSTTDSWATTLPEGGRHMLDKGSVKSVNNTRPWPRHQMLSRIPLAPVGEQGLGSSAAAGSADKYEGIPNNHAPFAEPRGINRTTVANSAKHTCTLFIHHGLNRDHSPLSQKTVALTVSQNVNALAFLPPLDYPTLVYPIAR</sequence>
<evidence type="ECO:0000313" key="3">
    <source>
        <dbReference type="Proteomes" id="UP001194746"/>
    </source>
</evidence>
<reference evidence="2" key="2">
    <citation type="submission" date="2020-02" db="EMBL/GenBank/DDBJ databases">
        <authorList>
            <person name="Gilchrist C.L.M."/>
            <person name="Chooi Y.-H."/>
        </authorList>
    </citation>
    <scope>NUCLEOTIDE SEQUENCE</scope>
    <source>
        <strain evidence="2">MST-FP2251</strain>
    </source>
</reference>
<gene>
    <name evidence="2" type="ORF">FE257_011523</name>
</gene>
<accession>A0AAD4GSG6</accession>
<feature type="compositionally biased region" description="Polar residues" evidence="1">
    <location>
        <begin position="670"/>
        <end position="682"/>
    </location>
</feature>
<name>A0AAD4GSG6_ASPNN</name>
<reference evidence="2" key="1">
    <citation type="journal article" date="2019" name="Beilstein J. Org. Chem.">
        <title>Nanangenines: drimane sesquiterpenoids as the dominant metabolite cohort of a novel Australian fungus, Aspergillus nanangensis.</title>
        <authorList>
            <person name="Lacey H.J."/>
            <person name="Gilchrist C.L.M."/>
            <person name="Crombie A."/>
            <person name="Kalaitzis J.A."/>
            <person name="Vuong D."/>
            <person name="Rutledge P.J."/>
            <person name="Turner P."/>
            <person name="Pitt J.I."/>
            <person name="Lacey E."/>
            <person name="Chooi Y.H."/>
            <person name="Piggott A.M."/>
        </authorList>
    </citation>
    <scope>NUCLEOTIDE SEQUENCE</scope>
    <source>
        <strain evidence="2">MST-FP2251</strain>
    </source>
</reference>
<feature type="compositionally biased region" description="Basic and acidic residues" evidence="1">
    <location>
        <begin position="687"/>
        <end position="696"/>
    </location>
</feature>
<feature type="compositionally biased region" description="Polar residues" evidence="1">
    <location>
        <begin position="599"/>
        <end position="624"/>
    </location>
</feature>